<accession>A0A7G9Y6W8</accession>
<sequence length="36" mass="3535">MCAGGDSAGLGRAGSSGVRWHLCSGSAKRVADGLPF</sequence>
<protein>
    <submittedName>
        <fullName evidence="1">Uncharacterized protein</fullName>
    </submittedName>
</protein>
<reference evidence="1" key="1">
    <citation type="submission" date="2020-06" db="EMBL/GenBank/DDBJ databases">
        <title>Unique genomic features of the anaerobic methanotrophic archaea.</title>
        <authorList>
            <person name="Chadwick G.L."/>
            <person name="Skennerton C.T."/>
            <person name="Laso-Perez R."/>
            <person name="Leu A.O."/>
            <person name="Speth D.R."/>
            <person name="Yu H."/>
            <person name="Morgan-Lang C."/>
            <person name="Hatzenpichler R."/>
            <person name="Goudeau D."/>
            <person name="Malmstrom R."/>
            <person name="Brazelton W.J."/>
            <person name="Woyke T."/>
            <person name="Hallam S.J."/>
            <person name="Tyson G.W."/>
            <person name="Wegener G."/>
            <person name="Boetius A."/>
            <person name="Orphan V."/>
        </authorList>
    </citation>
    <scope>NUCLEOTIDE SEQUENCE</scope>
</reference>
<dbReference type="EMBL" id="MT630860">
    <property type="protein sequence ID" value="QNO43752.1"/>
    <property type="molecule type" value="Genomic_DNA"/>
</dbReference>
<proteinExistence type="predicted"/>
<evidence type="ECO:0000313" key="1">
    <source>
        <dbReference type="EMBL" id="QNO43752.1"/>
    </source>
</evidence>
<gene>
    <name evidence="1" type="ORF">ALLGJMBF_00004</name>
</gene>
<organism evidence="1">
    <name type="scientific">Candidatus Methanogaster sp. ANME-2c ERB4</name>
    <dbReference type="NCBI Taxonomy" id="2759911"/>
    <lineage>
        <taxon>Archaea</taxon>
        <taxon>Methanobacteriati</taxon>
        <taxon>Methanobacteriota</taxon>
        <taxon>Stenosarchaea group</taxon>
        <taxon>Methanomicrobia</taxon>
        <taxon>Methanosarcinales</taxon>
        <taxon>ANME-2 cluster</taxon>
        <taxon>Candidatus Methanogasteraceae</taxon>
        <taxon>Candidatus Methanogaster</taxon>
    </lineage>
</organism>
<dbReference type="AlphaFoldDB" id="A0A7G9Y6W8"/>
<name>A0A7G9Y6W8_9EURY</name>